<dbReference type="Gene3D" id="3.30.530.20">
    <property type="match status" value="1"/>
</dbReference>
<reference evidence="2 3" key="1">
    <citation type="submission" date="2023-04" db="EMBL/GenBank/DDBJ databases">
        <title>Funneling lignin-derived compounds into biodiesel using alkali-halophilic Citricoccus sp. P2.</title>
        <authorList>
            <person name="Luo C.-B."/>
        </authorList>
    </citation>
    <scope>NUCLEOTIDE SEQUENCE [LARGE SCALE GENOMIC DNA]</scope>
    <source>
        <strain evidence="2 3">P2</strain>
    </source>
</reference>
<keyword evidence="3" id="KW-1185">Reference proteome</keyword>
<protein>
    <submittedName>
        <fullName evidence="2">SRPBCC family protein</fullName>
    </submittedName>
</protein>
<proteinExistence type="predicted"/>
<organism evidence="2 3">
    <name type="scientific">Citricoccus muralis</name>
    <dbReference type="NCBI Taxonomy" id="169134"/>
    <lineage>
        <taxon>Bacteria</taxon>
        <taxon>Bacillati</taxon>
        <taxon>Actinomycetota</taxon>
        <taxon>Actinomycetes</taxon>
        <taxon>Micrococcales</taxon>
        <taxon>Micrococcaceae</taxon>
        <taxon>Citricoccus</taxon>
    </lineage>
</organism>
<dbReference type="InterPro" id="IPR019587">
    <property type="entry name" value="Polyketide_cyclase/dehydratase"/>
</dbReference>
<gene>
    <name evidence="2" type="ORF">P8192_13580</name>
</gene>
<dbReference type="InterPro" id="IPR023393">
    <property type="entry name" value="START-like_dom_sf"/>
</dbReference>
<sequence>MTNSPDPASSPEHRINPATGLPQTSPQAAWPVRVQAGPTAISYSITVHADADELWRLLADPHRHHEVDGSGTVKPKVTGPHQLSVGDEFSVHMVMYRVPYVMKLATTAAEPGRLIEWRHPGGHRWRWEFETLEHDADTNTDDAEAGPRTRVTETFDYSGVKPLVARGYRLLRRTNENDKGIRASLTRLAGRYL</sequence>
<dbReference type="SUPFAM" id="SSF55961">
    <property type="entry name" value="Bet v1-like"/>
    <property type="match status" value="1"/>
</dbReference>
<dbReference type="Proteomes" id="UP001219037">
    <property type="component" value="Chromosome"/>
</dbReference>
<dbReference type="EMBL" id="CP121252">
    <property type="protein sequence ID" value="WFP16392.1"/>
    <property type="molecule type" value="Genomic_DNA"/>
</dbReference>
<evidence type="ECO:0000256" key="1">
    <source>
        <dbReference type="SAM" id="MobiDB-lite"/>
    </source>
</evidence>
<evidence type="ECO:0000313" key="2">
    <source>
        <dbReference type="EMBL" id="WFP16392.1"/>
    </source>
</evidence>
<accession>A0ABY8H6Z8</accession>
<dbReference type="Pfam" id="PF10604">
    <property type="entry name" value="Polyketide_cyc2"/>
    <property type="match status" value="1"/>
</dbReference>
<name>A0ABY8H6Z8_9MICC</name>
<dbReference type="RefSeq" id="WP_278157534.1">
    <property type="nucleotide sequence ID" value="NZ_CP121252.1"/>
</dbReference>
<feature type="region of interest" description="Disordered" evidence="1">
    <location>
        <begin position="1"/>
        <end position="26"/>
    </location>
</feature>
<evidence type="ECO:0000313" key="3">
    <source>
        <dbReference type="Proteomes" id="UP001219037"/>
    </source>
</evidence>